<evidence type="ECO:0000313" key="3">
    <source>
        <dbReference type="Proteomes" id="UP000000214"/>
    </source>
</evidence>
<name>K7RSK8_ACIA4</name>
<evidence type="ECO:0000256" key="1">
    <source>
        <dbReference type="SAM" id="MobiDB-lite"/>
    </source>
</evidence>
<organism evidence="2 3">
    <name type="scientific">Acidipropionibacterium acidipropionici (strain ATCC 4875 / DSM 20272 / JCM 6432 / NBRC 12425 / NCIMB 8070 / 4)</name>
    <name type="common">Propionibacterium acidipropionici</name>
    <dbReference type="NCBI Taxonomy" id="1171373"/>
    <lineage>
        <taxon>Bacteria</taxon>
        <taxon>Bacillati</taxon>
        <taxon>Actinomycetota</taxon>
        <taxon>Actinomycetes</taxon>
        <taxon>Propionibacteriales</taxon>
        <taxon>Propionibacteriaceae</taxon>
        <taxon>Acidipropionibacterium</taxon>
    </lineage>
</organism>
<feature type="region of interest" description="Disordered" evidence="1">
    <location>
        <begin position="1"/>
        <end position="22"/>
    </location>
</feature>
<dbReference type="Proteomes" id="UP000000214">
    <property type="component" value="Chromosome"/>
</dbReference>
<proteinExistence type="predicted"/>
<dbReference type="HOGENOM" id="CLU_3187595_0_0_11"/>
<dbReference type="AlphaFoldDB" id="K7RSK8"/>
<dbReference type="EMBL" id="CP003493">
    <property type="protein sequence ID" value="AFV91059.1"/>
    <property type="molecule type" value="Genomic_DNA"/>
</dbReference>
<accession>K7RSK8</accession>
<reference evidence="2 3" key="1">
    <citation type="journal article" date="2012" name="BMC Genomics">
        <title>The genome sequence of Propionibacterium acidipropionici provides insights into its biotechnological and industrial potential.</title>
        <authorList>
            <person name="Parizzi L.P."/>
            <person name="Grassi M.C."/>
            <person name="Llerena L.A."/>
            <person name="Carazzolle M.F."/>
            <person name="Queiroz V.L."/>
            <person name="Lunardi I."/>
            <person name="Zeidler A.F."/>
            <person name="Teixeira P.J."/>
            <person name="Mieczkowski P."/>
            <person name="Rincones J."/>
            <person name="Pereira G.A."/>
        </authorList>
    </citation>
    <scope>NUCLEOTIDE SEQUENCE [LARGE SCALE GENOMIC DNA]</scope>
    <source>
        <strain evidence="3">ATCC 4875 / DSM 20272 / JCM 6432 / NBRC 12425 / NCIMB 8070</strain>
    </source>
</reference>
<protein>
    <submittedName>
        <fullName evidence="2">Uncharacterized protein</fullName>
    </submittedName>
</protein>
<sequence length="46" mass="4157">MTEGLAVAGAEEAGAEGAAGVAEAVGGAEVEGALDDGVDVAAGRDA</sequence>
<dbReference type="KEGG" id="pbo:PACID_33000"/>
<evidence type="ECO:0000313" key="2">
    <source>
        <dbReference type="EMBL" id="AFV91059.1"/>
    </source>
</evidence>
<gene>
    <name evidence="2" type="ordered locus">PACID_33000</name>
</gene>